<reference evidence="6 7" key="1">
    <citation type="submission" date="2020-07" db="EMBL/GenBank/DDBJ databases">
        <title>Genomic Encyclopedia of Type Strains, Phase III (KMG-III): the genomes of soil and plant-associated and newly described type strains.</title>
        <authorList>
            <person name="Whitman W."/>
        </authorList>
    </citation>
    <scope>NUCLEOTIDE SEQUENCE [LARGE SCALE GENOMIC DNA]</scope>
    <source>
        <strain evidence="6 7">CECT 8576</strain>
    </source>
</reference>
<comment type="similarity">
    <text evidence="2">Belongs to the EspG family.</text>
</comment>
<dbReference type="EMBL" id="JACBYW010000005">
    <property type="protein sequence ID" value="NYH79470.1"/>
    <property type="molecule type" value="Genomic_DNA"/>
</dbReference>
<gene>
    <name evidence="6" type="ORF">FHR84_002808</name>
</gene>
<sequence length="263" mass="29379">MPRSFSLSTRAADVLGEHLGINLRQFPFELDHHGATTEERSELRHEVWNELSRRGLVDRKELDQDVEAALLLLHTPRIEIATTYLEAATEEVHRARTVVTGRTGVRATQQPEHIRLEFVDPRGLARLCTDPLPEEKPGRLEAATINAAQEPARGSSDDDGEDTSWLARPENTATARSGGPQLRAAQRILGQPTHRIGYFFVTGRGHGGETTRLPAIGWRDTETGRYSVTTRRNNDGAEWNTFAGADKQRLTTYLTEQLNALQN</sequence>
<evidence type="ECO:0000313" key="6">
    <source>
        <dbReference type="EMBL" id="NYH79470.1"/>
    </source>
</evidence>
<evidence type="ECO:0000256" key="2">
    <source>
        <dbReference type="ARBA" id="ARBA00006411"/>
    </source>
</evidence>
<comment type="subcellular location">
    <subcellularLocation>
        <location evidence="1">Cytoplasm</location>
    </subcellularLocation>
</comment>
<evidence type="ECO:0008006" key="8">
    <source>
        <dbReference type="Google" id="ProtNLM"/>
    </source>
</evidence>
<evidence type="ECO:0000256" key="5">
    <source>
        <dbReference type="SAM" id="MobiDB-lite"/>
    </source>
</evidence>
<evidence type="ECO:0000256" key="1">
    <source>
        <dbReference type="ARBA" id="ARBA00004496"/>
    </source>
</evidence>
<organism evidence="6 7">
    <name type="scientific">Actinopolyspora biskrensis</name>
    <dbReference type="NCBI Taxonomy" id="1470178"/>
    <lineage>
        <taxon>Bacteria</taxon>
        <taxon>Bacillati</taxon>
        <taxon>Actinomycetota</taxon>
        <taxon>Actinomycetes</taxon>
        <taxon>Actinopolysporales</taxon>
        <taxon>Actinopolysporaceae</taxon>
        <taxon>Actinopolyspora</taxon>
    </lineage>
</organism>
<keyword evidence="3" id="KW-0963">Cytoplasm</keyword>
<evidence type="ECO:0000256" key="3">
    <source>
        <dbReference type="ARBA" id="ARBA00022490"/>
    </source>
</evidence>
<keyword evidence="4" id="KW-0143">Chaperone</keyword>
<dbReference type="RefSeq" id="WP_179535896.1">
    <property type="nucleotide sequence ID" value="NZ_JACBYW010000005.1"/>
</dbReference>
<accession>A0A852YZR2</accession>
<dbReference type="Proteomes" id="UP000548304">
    <property type="component" value="Unassembled WGS sequence"/>
</dbReference>
<comment type="caution">
    <text evidence="6">The sequence shown here is derived from an EMBL/GenBank/DDBJ whole genome shotgun (WGS) entry which is preliminary data.</text>
</comment>
<feature type="region of interest" description="Disordered" evidence="5">
    <location>
        <begin position="146"/>
        <end position="165"/>
    </location>
</feature>
<name>A0A852YZR2_9ACTN</name>
<protein>
    <recommendedName>
        <fullName evidence="8">EspG family protein</fullName>
    </recommendedName>
</protein>
<dbReference type="InterPro" id="IPR025734">
    <property type="entry name" value="EspG"/>
</dbReference>
<evidence type="ECO:0000313" key="7">
    <source>
        <dbReference type="Proteomes" id="UP000548304"/>
    </source>
</evidence>
<evidence type="ECO:0000256" key="4">
    <source>
        <dbReference type="ARBA" id="ARBA00023186"/>
    </source>
</evidence>
<dbReference type="AlphaFoldDB" id="A0A852YZR2"/>
<dbReference type="Pfam" id="PF14011">
    <property type="entry name" value="ESX-1_EspG"/>
    <property type="match status" value="1"/>
</dbReference>
<proteinExistence type="inferred from homology"/>
<keyword evidence="7" id="KW-1185">Reference proteome</keyword>